<dbReference type="EMBL" id="LOEE01000047">
    <property type="protein sequence ID" value="KXG74688.1"/>
    <property type="molecule type" value="Genomic_DNA"/>
</dbReference>
<organism evidence="1 2">
    <name type="scientific">Thermotalea metallivorans</name>
    <dbReference type="NCBI Taxonomy" id="520762"/>
    <lineage>
        <taxon>Bacteria</taxon>
        <taxon>Bacillati</taxon>
        <taxon>Bacillota</taxon>
        <taxon>Clostridia</taxon>
        <taxon>Peptostreptococcales</taxon>
        <taxon>Thermotaleaceae</taxon>
        <taxon>Thermotalea</taxon>
    </lineage>
</organism>
<dbReference type="Proteomes" id="UP000070456">
    <property type="component" value="Unassembled WGS sequence"/>
</dbReference>
<proteinExistence type="predicted"/>
<accession>A0A140L2B3</accession>
<gene>
    <name evidence="1" type="ORF">AN619_21950</name>
</gene>
<dbReference type="AlphaFoldDB" id="A0A140L2B3"/>
<comment type="caution">
    <text evidence="1">The sequence shown here is derived from an EMBL/GenBank/DDBJ whole genome shotgun (WGS) entry which is preliminary data.</text>
</comment>
<dbReference type="RefSeq" id="WP_068556915.1">
    <property type="nucleotide sequence ID" value="NZ_LOEE01000047.1"/>
</dbReference>
<sequence length="75" mass="9064">MIYMKISQEKKWTVKHFMLKNFFTKRKNEERKEVANKKKDELAEIVYKKKDSKLWKVSDDVIAKAIRDMLRDGKG</sequence>
<reference evidence="1 2" key="1">
    <citation type="submission" date="2015-12" db="EMBL/GenBank/DDBJ databases">
        <title>Draft genome sequence of the thermoanaerobe Thermotalea metallivorans, an isolate from the runoff channel of the Great Artesian Basin, Australia.</title>
        <authorList>
            <person name="Patel B.K."/>
        </authorList>
    </citation>
    <scope>NUCLEOTIDE SEQUENCE [LARGE SCALE GENOMIC DNA]</scope>
    <source>
        <strain evidence="1 2">B2-1</strain>
    </source>
</reference>
<name>A0A140L2B3_9FIRM</name>
<protein>
    <submittedName>
        <fullName evidence="1">Uncharacterized protein</fullName>
    </submittedName>
</protein>
<evidence type="ECO:0000313" key="2">
    <source>
        <dbReference type="Proteomes" id="UP000070456"/>
    </source>
</evidence>
<keyword evidence="2" id="KW-1185">Reference proteome</keyword>
<evidence type="ECO:0000313" key="1">
    <source>
        <dbReference type="EMBL" id="KXG74688.1"/>
    </source>
</evidence>